<proteinExistence type="predicted"/>
<organism evidence="1 2">
    <name type="scientific">Diacronema lutheri</name>
    <name type="common">Unicellular marine alga</name>
    <name type="synonym">Monochrysis lutheri</name>
    <dbReference type="NCBI Taxonomy" id="2081491"/>
    <lineage>
        <taxon>Eukaryota</taxon>
        <taxon>Haptista</taxon>
        <taxon>Haptophyta</taxon>
        <taxon>Pavlovophyceae</taxon>
        <taxon>Pavlovales</taxon>
        <taxon>Pavlovaceae</taxon>
        <taxon>Diacronema</taxon>
    </lineage>
</organism>
<dbReference type="Proteomes" id="UP000751190">
    <property type="component" value="Unassembled WGS sequence"/>
</dbReference>
<gene>
    <name evidence="1" type="ORF">KFE25_004585</name>
</gene>
<keyword evidence="2" id="KW-1185">Reference proteome</keyword>
<comment type="caution">
    <text evidence="1">The sequence shown here is derived from an EMBL/GenBank/DDBJ whole genome shotgun (WGS) entry which is preliminary data.</text>
</comment>
<evidence type="ECO:0000313" key="2">
    <source>
        <dbReference type="Proteomes" id="UP000751190"/>
    </source>
</evidence>
<accession>A0A8J6BZF8</accession>
<dbReference type="EMBL" id="JAGTXO010000092">
    <property type="protein sequence ID" value="KAG8456982.1"/>
    <property type="molecule type" value="Genomic_DNA"/>
</dbReference>
<name>A0A8J6BZF8_DIALT</name>
<reference evidence="1" key="1">
    <citation type="submission" date="2021-05" db="EMBL/GenBank/DDBJ databases">
        <title>The genome of the haptophyte Pavlova lutheri (Diacronema luteri, Pavlovales) - a model for lipid biosynthesis in eukaryotic algae.</title>
        <authorList>
            <person name="Hulatt C.J."/>
            <person name="Posewitz M.C."/>
        </authorList>
    </citation>
    <scope>NUCLEOTIDE SEQUENCE</scope>
    <source>
        <strain evidence="1">NIVA-4/92</strain>
    </source>
</reference>
<protein>
    <submittedName>
        <fullName evidence="1">Uncharacterized protein</fullName>
    </submittedName>
</protein>
<sequence>MMPMSPIDDGHHEVSNSLPEGYHLKKHSIAPPAQSTRSYITPRGASTFLPGAKIEFDIPCGSPGQFLDPSQTVLAFTVRNTNNVSTDTLRLDGSAASVIGEILLYHGSTQISHISDYESLVKLFEDATTDLDSLRSSGTVRGVAEYAPTANDLAGLVAAYYSRAGATINGGGSLEVAIPLMCIIGTMAHRVLPLSAISDSLRLEIKLNPAVLWGGWNDADQSGLVSDVRLYLSHVILDGAVERAMMSSLGGQYEIPVTDVRSFSHTIEASSGAATYQFPLRVSSANKVFVVFRPRASASTNRAYWAIGRTRGTISSYRFRLGAQNIPASEVPCTGSAAEARAEFIRAMGSISDSAARSCVPTSQYISDAAGDYAQGGFAIGLDLQAFAAGDALADGRSLRHEYLTLDLRMANNNPALTMTAYILFDKLLTVHSGLLSYSD</sequence>
<evidence type="ECO:0000313" key="1">
    <source>
        <dbReference type="EMBL" id="KAG8456982.1"/>
    </source>
</evidence>
<dbReference type="AlphaFoldDB" id="A0A8J6BZF8"/>
<dbReference type="OrthoDB" id="10483535at2759"/>